<proteinExistence type="predicted"/>
<evidence type="ECO:0000256" key="3">
    <source>
        <dbReference type="ARBA" id="ARBA00022679"/>
    </source>
</evidence>
<dbReference type="GO" id="GO:0004519">
    <property type="term" value="F:endonuclease activity"/>
    <property type="evidence" value="ECO:0007669"/>
    <property type="project" value="InterPro"/>
</dbReference>
<comment type="catalytic activity">
    <reaction evidence="6">
        <text>RNA(n) + a ribonucleoside 5'-triphosphate = RNA(n+1) + diphosphate</text>
        <dbReference type="Rhea" id="RHEA:21248"/>
        <dbReference type="Rhea" id="RHEA-COMP:14527"/>
        <dbReference type="Rhea" id="RHEA-COMP:17342"/>
        <dbReference type="ChEBI" id="CHEBI:33019"/>
        <dbReference type="ChEBI" id="CHEBI:61557"/>
        <dbReference type="ChEBI" id="CHEBI:140395"/>
        <dbReference type="EC" id="2.7.7.6"/>
    </reaction>
</comment>
<evidence type="ECO:0000313" key="8">
    <source>
        <dbReference type="EMBL" id="ARF09014.1"/>
    </source>
</evidence>
<dbReference type="InterPro" id="IPR027434">
    <property type="entry name" value="Homing_endonucl"/>
</dbReference>
<evidence type="ECO:0000256" key="1">
    <source>
        <dbReference type="ARBA" id="ARBA00012418"/>
    </source>
</evidence>
<keyword evidence="4" id="KW-0548">Nucleotidyltransferase</keyword>
<evidence type="ECO:0000256" key="6">
    <source>
        <dbReference type="ARBA" id="ARBA00048552"/>
    </source>
</evidence>
<dbReference type="PRINTS" id="PR00379">
    <property type="entry name" value="INTEIN"/>
</dbReference>
<keyword evidence="2 8" id="KW-0240">DNA-directed RNA polymerase</keyword>
<dbReference type="GO" id="GO:0016539">
    <property type="term" value="P:intein-mediated protein splicing"/>
    <property type="evidence" value="ECO:0007669"/>
    <property type="project" value="InterPro"/>
</dbReference>
<dbReference type="GO" id="GO:0003677">
    <property type="term" value="F:DNA binding"/>
    <property type="evidence" value="ECO:0007669"/>
    <property type="project" value="InterPro"/>
</dbReference>
<dbReference type="EC" id="2.7.7.6" evidence="1"/>
<dbReference type="GO" id="GO:0006351">
    <property type="term" value="P:DNA-templated transcription"/>
    <property type="evidence" value="ECO:0007669"/>
    <property type="project" value="InterPro"/>
</dbReference>
<dbReference type="GO" id="GO:0000428">
    <property type="term" value="C:DNA-directed RNA polymerase complex"/>
    <property type="evidence" value="ECO:0007669"/>
    <property type="project" value="UniProtKB-KW"/>
</dbReference>
<dbReference type="InterPro" id="IPR006142">
    <property type="entry name" value="INTEIN"/>
</dbReference>
<feature type="domain" description="DOD-type homing endonuclease" evidence="7">
    <location>
        <begin position="112"/>
        <end position="253"/>
    </location>
</feature>
<dbReference type="SUPFAM" id="SSF64484">
    <property type="entry name" value="beta and beta-prime subunits of DNA dependent RNA-polymerase"/>
    <property type="match status" value="1"/>
</dbReference>
<dbReference type="InterPro" id="IPR004860">
    <property type="entry name" value="LAGLIDADG_dom"/>
</dbReference>
<dbReference type="SUPFAM" id="SSF55608">
    <property type="entry name" value="Homing endonucleases"/>
    <property type="match status" value="2"/>
</dbReference>
<keyword evidence="3" id="KW-0808">Transferase</keyword>
<gene>
    <name evidence="8" type="ORF">Catovirus_1_1064</name>
</gene>
<evidence type="ECO:0000256" key="5">
    <source>
        <dbReference type="ARBA" id="ARBA00023163"/>
    </source>
</evidence>
<dbReference type="Gene3D" id="3.10.28.10">
    <property type="entry name" value="Homing endonucleases"/>
    <property type="match status" value="1"/>
</dbReference>
<dbReference type="PANTHER" id="PTHR19376:SF32">
    <property type="entry name" value="DNA-DIRECTED RNA POLYMERASE III SUBUNIT RPC1"/>
    <property type="match status" value="1"/>
</dbReference>
<evidence type="ECO:0000259" key="7">
    <source>
        <dbReference type="PROSITE" id="PS50819"/>
    </source>
</evidence>
<reference evidence="8" key="1">
    <citation type="journal article" date="2017" name="Science">
        <title>Giant viruses with an expanded complement of translation system components.</title>
        <authorList>
            <person name="Schulz F."/>
            <person name="Yutin N."/>
            <person name="Ivanova N.N."/>
            <person name="Ortega D.R."/>
            <person name="Lee T.K."/>
            <person name="Vierheilig J."/>
            <person name="Daims H."/>
            <person name="Horn M."/>
            <person name="Wagner M."/>
            <person name="Jensen G.J."/>
            <person name="Kyrpides N.C."/>
            <person name="Koonin E.V."/>
            <person name="Woyke T."/>
        </authorList>
    </citation>
    <scope>NUCLEOTIDE SEQUENCE</scope>
    <source>
        <strain evidence="8">CTV1</strain>
    </source>
</reference>
<protein>
    <recommendedName>
        <fullName evidence="1">DNA-directed RNA polymerase</fullName>
        <ecNumber evidence="1">2.7.7.6</ecNumber>
    </recommendedName>
</protein>
<dbReference type="Gene3D" id="6.20.50.80">
    <property type="match status" value="1"/>
</dbReference>
<dbReference type="InterPro" id="IPR007075">
    <property type="entry name" value="RNA_pol_Rpb1_6"/>
</dbReference>
<sequence>MRLSRPPIIKDCINMVDYLPKKEYLYGGDFIKAKFEVENEMNNKQKISSGWWGNNNGKLFTLPYNTKTMFTRVFKRSKIDNIKEGYIYPFSSNRDHTLIPDKFKLDRDNGLFIGLFLAEGCVNMTNGNIRISNNNPNVRNFVKTWFNKYSIKCTETTKTKEKIIGTKLTIGKTTDIDGTSIVLAKFLTKLVGHGSENKHVPAEAFNAPEEFIIGLLDGYFSGDGCVTDSQIVANSVSLRLLNGIAMLCTRLGIFSTISKAINSDATGFIKKLPYYRFTIRTHSVDKFREKIVLIDNVKMDKLKNVIPAHINRYYNYINDIALDPIVAINIIDVKKYPKVYDVTVPSTFNFGLANGLQVRDTAESGYLQRKLVKSMEDIMIKYDRTVRLANNAVVQFVYGDTGADTTKQYEYNIKILEMGDIELKEKYKIKDSDLNKYKISKESNEEFFNNVRELRDILRVSQVKSRMDYKTLGTVYMIPINLVGIVDNIRNHKPDQVEQLEAQYVLDKLEELLDNDLTKLCCILDKDKNNKDSIKYQDEQISKTSFKMALYDSLAPAKCIYEYKLSKQQFDLVITDISNSYNKSIAEAGEMVGVIAAQSCGEPTTQCG</sequence>
<dbReference type="Pfam" id="PF14528">
    <property type="entry name" value="LAGLIDADG_3"/>
    <property type="match status" value="1"/>
</dbReference>
<dbReference type="EMBL" id="KY684083">
    <property type="protein sequence ID" value="ARF09014.1"/>
    <property type="molecule type" value="Genomic_DNA"/>
</dbReference>
<dbReference type="Pfam" id="PF04998">
    <property type="entry name" value="RNA_pol_Rpb1_5"/>
    <property type="match status" value="1"/>
</dbReference>
<dbReference type="PROSITE" id="PS50819">
    <property type="entry name" value="INTEIN_ENDONUCLEASE"/>
    <property type="match status" value="1"/>
</dbReference>
<dbReference type="InterPro" id="IPR004042">
    <property type="entry name" value="Intein_endonuc_central"/>
</dbReference>
<name>A0A1V0SBG7_9VIRU</name>
<dbReference type="InterPro" id="IPR045867">
    <property type="entry name" value="DNA-dir_RpoC_beta_prime"/>
</dbReference>
<evidence type="ECO:0000256" key="4">
    <source>
        <dbReference type="ARBA" id="ARBA00022695"/>
    </source>
</evidence>
<organism evidence="8">
    <name type="scientific">Catovirus CTV1</name>
    <dbReference type="NCBI Taxonomy" id="1977631"/>
    <lineage>
        <taxon>Viruses</taxon>
        <taxon>Varidnaviria</taxon>
        <taxon>Bamfordvirae</taxon>
        <taxon>Nucleocytoviricota</taxon>
        <taxon>Megaviricetes</taxon>
        <taxon>Imitervirales</taxon>
        <taxon>Mimiviridae</taxon>
        <taxon>Klosneuvirinae</taxon>
        <taxon>Catovirus</taxon>
    </lineage>
</organism>
<dbReference type="InterPro" id="IPR007081">
    <property type="entry name" value="RNA_pol_Rpb1_5"/>
</dbReference>
<dbReference type="PANTHER" id="PTHR19376">
    <property type="entry name" value="DNA-DIRECTED RNA POLYMERASE"/>
    <property type="match status" value="1"/>
</dbReference>
<keyword evidence="5" id="KW-0804">Transcription</keyword>
<evidence type="ECO:0000256" key="2">
    <source>
        <dbReference type="ARBA" id="ARBA00022478"/>
    </source>
</evidence>
<dbReference type="GO" id="GO:0003899">
    <property type="term" value="F:DNA-directed RNA polymerase activity"/>
    <property type="evidence" value="ECO:0007669"/>
    <property type="project" value="UniProtKB-EC"/>
</dbReference>
<accession>A0A1V0SBG7</accession>
<dbReference type="Pfam" id="PF04992">
    <property type="entry name" value="RNA_pol_Rpb1_6"/>
    <property type="match status" value="1"/>
</dbReference>